<dbReference type="EMBL" id="CP010836">
    <property type="protein sequence ID" value="AJP73044.1"/>
    <property type="molecule type" value="Genomic_DNA"/>
</dbReference>
<dbReference type="AlphaFoldDB" id="A0A7U4LFZ5"/>
<evidence type="ECO:0000256" key="2">
    <source>
        <dbReference type="ARBA" id="ARBA00023002"/>
    </source>
</evidence>
<dbReference type="Gene3D" id="3.40.50.360">
    <property type="match status" value="1"/>
</dbReference>
<dbReference type="KEGG" id="sphi:TS85_16440"/>
<dbReference type="PANTHER" id="PTHR10204">
    <property type="entry name" value="NAD P H OXIDOREDUCTASE-RELATED"/>
    <property type="match status" value="1"/>
</dbReference>
<sequence length="231" mass="25344">MDAITTGARSSEPLRQLVVLGHPSPNSFNRAIAETYCAAVRECGQIPMLRDLYAQKFDPVLHADETPGAGIERWPDVAAELDYVRSADAIVLIYPIWFGTPPAIIKGYIDRVLGARVRAESLKAGLPSPLLVGKRLLTLSSSATTLPWLEEKGQWVALRQAFDAYLVAAFQMHSSEHVHFDSIVDGLPEAVVYEHLESARTAAFKLSSDLLHARHSIHAQAALARRVAERA</sequence>
<reference evidence="4 5" key="1">
    <citation type="journal article" date="2015" name="Int. J. Syst. Evol. Microbiol.">
        <title>Sphingomonas hengshuiensis sp. nov., isolated from lake wetland.</title>
        <authorList>
            <person name="Wei S."/>
            <person name="Wang T."/>
            <person name="Liu H."/>
            <person name="Zhang C."/>
            <person name="Guo J."/>
            <person name="Wang Q."/>
            <person name="Liang K."/>
            <person name="Zhang Z."/>
        </authorList>
    </citation>
    <scope>NUCLEOTIDE SEQUENCE [LARGE SCALE GENOMIC DNA]</scope>
    <source>
        <strain evidence="4 5">WHSC-8</strain>
    </source>
</reference>
<dbReference type="PANTHER" id="PTHR10204:SF34">
    <property type="entry name" value="NAD(P)H DEHYDROGENASE [QUINONE] 1 ISOFORM 1"/>
    <property type="match status" value="1"/>
</dbReference>
<name>A0A7U4LFZ5_9SPHN</name>
<dbReference type="OrthoDB" id="9798454at2"/>
<comment type="similarity">
    <text evidence="1">Belongs to the NAD(P)H dehydrogenase (quinone) family.</text>
</comment>
<dbReference type="InterPro" id="IPR051545">
    <property type="entry name" value="NAD(P)H_dehydrogenase_qn"/>
</dbReference>
<evidence type="ECO:0000313" key="5">
    <source>
        <dbReference type="Proteomes" id="UP000032300"/>
    </source>
</evidence>
<organism evidence="4 5">
    <name type="scientific">Sphingomonas hengshuiensis</name>
    <dbReference type="NCBI Taxonomy" id="1609977"/>
    <lineage>
        <taxon>Bacteria</taxon>
        <taxon>Pseudomonadati</taxon>
        <taxon>Pseudomonadota</taxon>
        <taxon>Alphaproteobacteria</taxon>
        <taxon>Sphingomonadales</taxon>
        <taxon>Sphingomonadaceae</taxon>
        <taxon>Sphingomonas</taxon>
    </lineage>
</organism>
<proteinExistence type="inferred from homology"/>
<dbReference type="InterPro" id="IPR003680">
    <property type="entry name" value="Flavodoxin_fold"/>
</dbReference>
<evidence type="ECO:0000259" key="3">
    <source>
        <dbReference type="Pfam" id="PF02525"/>
    </source>
</evidence>
<dbReference type="GO" id="GO:0005829">
    <property type="term" value="C:cytosol"/>
    <property type="evidence" value="ECO:0007669"/>
    <property type="project" value="TreeGrafter"/>
</dbReference>
<evidence type="ECO:0000313" key="4">
    <source>
        <dbReference type="EMBL" id="AJP73044.1"/>
    </source>
</evidence>
<protein>
    <recommendedName>
        <fullName evidence="3">Flavodoxin-like fold domain-containing protein</fullName>
    </recommendedName>
</protein>
<dbReference type="InterPro" id="IPR029039">
    <property type="entry name" value="Flavoprotein-like_sf"/>
</dbReference>
<evidence type="ECO:0000256" key="1">
    <source>
        <dbReference type="ARBA" id="ARBA00006252"/>
    </source>
</evidence>
<gene>
    <name evidence="4" type="ORF">TS85_16440</name>
</gene>
<dbReference type="SUPFAM" id="SSF52218">
    <property type="entry name" value="Flavoproteins"/>
    <property type="match status" value="1"/>
</dbReference>
<dbReference type="RefSeq" id="WP_044333708.1">
    <property type="nucleotide sequence ID" value="NZ_CP010836.1"/>
</dbReference>
<dbReference type="Proteomes" id="UP000032300">
    <property type="component" value="Chromosome"/>
</dbReference>
<keyword evidence="2" id="KW-0560">Oxidoreductase</keyword>
<reference evidence="4 5" key="2">
    <citation type="submission" date="2015-02" db="EMBL/GenBank/DDBJ databases">
        <title>The complete genome of Sphingomonas hengshuiensis sp. WHSC-8 isolated from soil of Hengshui Lake.</title>
        <authorList>
            <person name="Wei S."/>
            <person name="Guo J."/>
            <person name="Su C."/>
            <person name="Wu R."/>
            <person name="Zhang Z."/>
            <person name="Liang K."/>
            <person name="Li H."/>
            <person name="Wang T."/>
            <person name="Liu H."/>
            <person name="Zhang C."/>
            <person name="Li Z."/>
            <person name="Wang Q."/>
            <person name="Meng J."/>
        </authorList>
    </citation>
    <scope>NUCLEOTIDE SEQUENCE [LARGE SCALE GENOMIC DNA]</scope>
    <source>
        <strain evidence="4 5">WHSC-8</strain>
    </source>
</reference>
<dbReference type="Pfam" id="PF02525">
    <property type="entry name" value="Flavodoxin_2"/>
    <property type="match status" value="1"/>
</dbReference>
<keyword evidence="5" id="KW-1185">Reference proteome</keyword>
<accession>A0A7U4LFZ5</accession>
<dbReference type="GO" id="GO:0003955">
    <property type="term" value="F:NAD(P)H dehydrogenase (quinone) activity"/>
    <property type="evidence" value="ECO:0007669"/>
    <property type="project" value="TreeGrafter"/>
</dbReference>
<feature type="domain" description="Flavodoxin-like fold" evidence="3">
    <location>
        <begin position="17"/>
        <end position="186"/>
    </location>
</feature>